<protein>
    <submittedName>
        <fullName evidence="2">6751_t:CDS:1</fullName>
    </submittedName>
</protein>
<reference evidence="2" key="1">
    <citation type="submission" date="2021-06" db="EMBL/GenBank/DDBJ databases">
        <authorList>
            <person name="Kallberg Y."/>
            <person name="Tangrot J."/>
            <person name="Rosling A."/>
        </authorList>
    </citation>
    <scope>NUCLEOTIDE SEQUENCE</scope>
    <source>
        <strain evidence="2">IN212</strain>
    </source>
</reference>
<sequence length="495" mass="57486">MEIPEDLECFFKEIEDRDEEIEYRDEEIEYNDEKMRYSDEEMVESYQIELESESSDEDTADEEPEDVLEKDQIDTDNLIEKLNSYCLCREKCSDKVSSDQLQSLVLESIKMNKKQRRYSMLILIASSDKGPHKKYFQNRYQLPYFGEVQEQQSMLPQLHGNTGRRPDNALPVETLNKVKSFIRLVGEQHGESLAVRKYTRKKVDGQITVQYEKHDLNKIIIRKPSKDVCDECTLFKRTLKESNSTNEDLNDQFATHVNDYQLPHDPQQPGKWYYLSLLKVYQFGLVDEGIDLHWHNLYTEGKALKRANEVTSIIHLFLTSVAVDRGFGNTKREYARSEVWCVDQLVDIINKSANNNISINLEDQIELFRDWTSALGSLYHKPPAIQKYHFFQFSCEKPGIIRAKIRLNDPWDEFSLLKPNVNIGSLSLQKLTEKGLAEEKQLAHLMDPLSQPSNEELGNIMEPPSQPLNKEQGNIMDPPSQSLSEEQGNVMDPFP</sequence>
<comment type="caution">
    <text evidence="2">The sequence shown here is derived from an EMBL/GenBank/DDBJ whole genome shotgun (WGS) entry which is preliminary data.</text>
</comment>
<name>A0A9N8WII0_9GLOM</name>
<evidence type="ECO:0000256" key="1">
    <source>
        <dbReference type="SAM" id="MobiDB-lite"/>
    </source>
</evidence>
<proteinExistence type="predicted"/>
<dbReference type="PANTHER" id="PTHR34415:SF1">
    <property type="entry name" value="INTEGRASE CATALYTIC DOMAIN-CONTAINING PROTEIN"/>
    <property type="match status" value="1"/>
</dbReference>
<dbReference type="PANTHER" id="PTHR34415">
    <property type="entry name" value="INTEGRASE CATALYTIC DOMAIN-CONTAINING PROTEIN"/>
    <property type="match status" value="1"/>
</dbReference>
<gene>
    <name evidence="2" type="ORF">RFULGI_LOCUS1974</name>
</gene>
<evidence type="ECO:0000313" key="2">
    <source>
        <dbReference type="EMBL" id="CAG8490752.1"/>
    </source>
</evidence>
<dbReference type="Proteomes" id="UP000789396">
    <property type="component" value="Unassembled WGS sequence"/>
</dbReference>
<evidence type="ECO:0000313" key="3">
    <source>
        <dbReference type="Proteomes" id="UP000789396"/>
    </source>
</evidence>
<feature type="region of interest" description="Disordered" evidence="1">
    <location>
        <begin position="41"/>
        <end position="67"/>
    </location>
</feature>
<dbReference type="AlphaFoldDB" id="A0A9N8WII0"/>
<keyword evidence="3" id="KW-1185">Reference proteome</keyword>
<dbReference type="EMBL" id="CAJVPZ010001363">
    <property type="protein sequence ID" value="CAG8490752.1"/>
    <property type="molecule type" value="Genomic_DNA"/>
</dbReference>
<accession>A0A9N8WII0</accession>
<feature type="region of interest" description="Disordered" evidence="1">
    <location>
        <begin position="448"/>
        <end position="495"/>
    </location>
</feature>
<feature type="compositionally biased region" description="Acidic residues" evidence="1">
    <location>
        <begin position="50"/>
        <end position="66"/>
    </location>
</feature>
<organism evidence="2 3">
    <name type="scientific">Racocetra fulgida</name>
    <dbReference type="NCBI Taxonomy" id="60492"/>
    <lineage>
        <taxon>Eukaryota</taxon>
        <taxon>Fungi</taxon>
        <taxon>Fungi incertae sedis</taxon>
        <taxon>Mucoromycota</taxon>
        <taxon>Glomeromycotina</taxon>
        <taxon>Glomeromycetes</taxon>
        <taxon>Diversisporales</taxon>
        <taxon>Gigasporaceae</taxon>
        <taxon>Racocetra</taxon>
    </lineage>
</organism>